<dbReference type="PRINTS" id="PR00608">
    <property type="entry name" value="CYTCHROMECII"/>
</dbReference>
<evidence type="ECO:0000313" key="9">
    <source>
        <dbReference type="EMBL" id="MCK9688805.1"/>
    </source>
</evidence>
<accession>A0A9X2C475</accession>
<gene>
    <name evidence="9" type="ORF">LPC04_24085</name>
</gene>
<dbReference type="SUPFAM" id="SSF47175">
    <property type="entry name" value="Cytochromes"/>
    <property type="match status" value="1"/>
</dbReference>
<keyword evidence="2 7" id="KW-0349">Heme</keyword>
<dbReference type="InterPro" id="IPR015984">
    <property type="entry name" value="Cyt_c_prime_subgr"/>
</dbReference>
<dbReference type="GO" id="GO:0022900">
    <property type="term" value="P:electron transport chain"/>
    <property type="evidence" value="ECO:0007669"/>
    <property type="project" value="InterPro"/>
</dbReference>
<evidence type="ECO:0000256" key="2">
    <source>
        <dbReference type="ARBA" id="ARBA00022617"/>
    </source>
</evidence>
<dbReference type="GO" id="GO:0009055">
    <property type="term" value="F:electron transfer activity"/>
    <property type="evidence" value="ECO:0007669"/>
    <property type="project" value="InterPro"/>
</dbReference>
<evidence type="ECO:0000256" key="5">
    <source>
        <dbReference type="ARBA" id="ARBA00023004"/>
    </source>
</evidence>
<evidence type="ECO:0000256" key="6">
    <source>
        <dbReference type="PIRSR" id="PIRSR000027-1"/>
    </source>
</evidence>
<evidence type="ECO:0000313" key="10">
    <source>
        <dbReference type="Proteomes" id="UP001139353"/>
    </source>
</evidence>
<sequence>MRLCSLAALVAAALLCCGPAAAQFKNADAAIEYRQGALTVMDNHYDRIGAMVKGKVPFDAHVAQVNADLVVTLARLPWSAFVEGSDKGDTNAKPEVWSQPDKFKAAAQRLQDATVKLAEAAKTGNPDALKTAFGATSDACRSCHDDFRKKH</sequence>
<dbReference type="InterPro" id="IPR010980">
    <property type="entry name" value="Cyt_c/b562"/>
</dbReference>
<keyword evidence="5 6" id="KW-0408">Iron</keyword>
<keyword evidence="1" id="KW-0813">Transport</keyword>
<proteinExistence type="predicted"/>
<evidence type="ECO:0000256" key="3">
    <source>
        <dbReference type="ARBA" id="ARBA00022723"/>
    </source>
</evidence>
<comment type="PTM">
    <text evidence="7">Binds 1 heme group per subunit.</text>
</comment>
<dbReference type="Proteomes" id="UP001139353">
    <property type="component" value="Unassembled WGS sequence"/>
</dbReference>
<dbReference type="GO" id="GO:0020037">
    <property type="term" value="F:heme binding"/>
    <property type="evidence" value="ECO:0007669"/>
    <property type="project" value="InterPro"/>
</dbReference>
<evidence type="ECO:0000256" key="1">
    <source>
        <dbReference type="ARBA" id="ARBA00022448"/>
    </source>
</evidence>
<evidence type="ECO:0000256" key="7">
    <source>
        <dbReference type="PIRSR" id="PIRSR000027-2"/>
    </source>
</evidence>
<reference evidence="9" key="1">
    <citation type="submission" date="2021-11" db="EMBL/GenBank/DDBJ databases">
        <title>BS-T2-15 a new species belonging to the Comamonadaceae family isolated from the soil of a French oak forest.</title>
        <authorList>
            <person name="Mieszkin S."/>
            <person name="Alain K."/>
        </authorList>
    </citation>
    <scope>NUCLEOTIDE SEQUENCE</scope>
    <source>
        <strain evidence="9">BS-T2-15</strain>
    </source>
</reference>
<dbReference type="GO" id="GO:0042597">
    <property type="term" value="C:periplasmic space"/>
    <property type="evidence" value="ECO:0007669"/>
    <property type="project" value="InterPro"/>
</dbReference>
<protein>
    <submittedName>
        <fullName evidence="9">Cytochrome c</fullName>
    </submittedName>
</protein>
<dbReference type="Pfam" id="PF01322">
    <property type="entry name" value="Cytochrom_C_2"/>
    <property type="match status" value="1"/>
</dbReference>
<organism evidence="9 10">
    <name type="scientific">Scleromatobacter humisilvae</name>
    <dbReference type="NCBI Taxonomy" id="2897159"/>
    <lineage>
        <taxon>Bacteria</taxon>
        <taxon>Pseudomonadati</taxon>
        <taxon>Pseudomonadota</taxon>
        <taxon>Betaproteobacteria</taxon>
        <taxon>Burkholderiales</taxon>
        <taxon>Sphaerotilaceae</taxon>
        <taxon>Scleromatobacter</taxon>
    </lineage>
</organism>
<dbReference type="Gene3D" id="1.20.120.10">
    <property type="entry name" value="Cytochrome c/b562"/>
    <property type="match status" value="1"/>
</dbReference>
<feature type="binding site" description="axial binding residue" evidence="6">
    <location>
        <position position="144"/>
    </location>
    <ligand>
        <name>heme c</name>
        <dbReference type="ChEBI" id="CHEBI:61717"/>
    </ligand>
    <ligandPart>
        <name>Fe</name>
        <dbReference type="ChEBI" id="CHEBI:18248"/>
    </ligandPart>
</feature>
<feature type="signal peptide" evidence="8">
    <location>
        <begin position="1"/>
        <end position="22"/>
    </location>
</feature>
<keyword evidence="3 6" id="KW-0479">Metal-binding</keyword>
<dbReference type="InterPro" id="IPR002321">
    <property type="entry name" value="Cyt_c_II"/>
</dbReference>
<dbReference type="EMBL" id="JAJLJH010000010">
    <property type="protein sequence ID" value="MCK9688805.1"/>
    <property type="molecule type" value="Genomic_DNA"/>
</dbReference>
<keyword evidence="8" id="KW-0732">Signal</keyword>
<feature type="binding site" description="covalent" evidence="7">
    <location>
        <position position="140"/>
    </location>
    <ligand>
        <name>heme c</name>
        <dbReference type="ChEBI" id="CHEBI:61717"/>
    </ligand>
</feature>
<feature type="binding site" description="covalent" evidence="7">
    <location>
        <position position="143"/>
    </location>
    <ligand>
        <name>heme c</name>
        <dbReference type="ChEBI" id="CHEBI:61717"/>
    </ligand>
</feature>
<keyword evidence="10" id="KW-1185">Reference proteome</keyword>
<comment type="caution">
    <text evidence="9">The sequence shown here is derived from an EMBL/GenBank/DDBJ whole genome shotgun (WGS) entry which is preliminary data.</text>
</comment>
<name>A0A9X2C475_9BURK</name>
<dbReference type="AlphaFoldDB" id="A0A9X2C475"/>
<dbReference type="PROSITE" id="PS51009">
    <property type="entry name" value="CYTCII"/>
    <property type="match status" value="1"/>
</dbReference>
<keyword evidence="4" id="KW-0249">Electron transport</keyword>
<evidence type="ECO:0000256" key="8">
    <source>
        <dbReference type="SAM" id="SignalP"/>
    </source>
</evidence>
<evidence type="ECO:0000256" key="4">
    <source>
        <dbReference type="ARBA" id="ARBA00022982"/>
    </source>
</evidence>
<dbReference type="InterPro" id="IPR012127">
    <property type="entry name" value="Cyt_c_prime"/>
</dbReference>
<dbReference type="GO" id="GO:0005506">
    <property type="term" value="F:iron ion binding"/>
    <property type="evidence" value="ECO:0007669"/>
    <property type="project" value="InterPro"/>
</dbReference>
<feature type="chain" id="PRO_5040830416" evidence="8">
    <location>
        <begin position="23"/>
        <end position="151"/>
    </location>
</feature>
<dbReference type="PIRSF" id="PIRSF000027">
    <property type="entry name" value="Cytc_c_prime"/>
    <property type="match status" value="1"/>
</dbReference>
<dbReference type="RefSeq" id="WP_275684850.1">
    <property type="nucleotide sequence ID" value="NZ_JAJLJH010000010.1"/>
</dbReference>